<dbReference type="GO" id="GO:0016987">
    <property type="term" value="F:sigma factor activity"/>
    <property type="evidence" value="ECO:0007669"/>
    <property type="project" value="UniProtKB-KW"/>
</dbReference>
<dbReference type="Pfam" id="PF08281">
    <property type="entry name" value="Sigma70_r4_2"/>
    <property type="match status" value="1"/>
</dbReference>
<dbReference type="InterPro" id="IPR007627">
    <property type="entry name" value="RNA_pol_sigma70_r2"/>
</dbReference>
<keyword evidence="9" id="KW-1185">Reference proteome</keyword>
<dbReference type="Gene3D" id="1.10.1740.10">
    <property type="match status" value="1"/>
</dbReference>
<dbReference type="InterPro" id="IPR039425">
    <property type="entry name" value="RNA_pol_sigma-70-like"/>
</dbReference>
<feature type="domain" description="RNA polymerase sigma-70 region 2" evidence="6">
    <location>
        <begin position="20"/>
        <end position="84"/>
    </location>
</feature>
<dbReference type="SUPFAM" id="SSF88946">
    <property type="entry name" value="Sigma2 domain of RNA polymerase sigma factors"/>
    <property type="match status" value="1"/>
</dbReference>
<dbReference type="InterPro" id="IPR036388">
    <property type="entry name" value="WH-like_DNA-bd_sf"/>
</dbReference>
<evidence type="ECO:0000313" key="9">
    <source>
        <dbReference type="Proteomes" id="UP000192940"/>
    </source>
</evidence>
<evidence type="ECO:0000313" key="8">
    <source>
        <dbReference type="EMBL" id="SMF89624.1"/>
    </source>
</evidence>
<organism evidence="8 9">
    <name type="scientific">Paenibacillus uliginis N3/975</name>
    <dbReference type="NCBI Taxonomy" id="1313296"/>
    <lineage>
        <taxon>Bacteria</taxon>
        <taxon>Bacillati</taxon>
        <taxon>Bacillota</taxon>
        <taxon>Bacilli</taxon>
        <taxon>Bacillales</taxon>
        <taxon>Paenibacillaceae</taxon>
        <taxon>Paenibacillus</taxon>
    </lineage>
</organism>
<keyword evidence="5" id="KW-0804">Transcription</keyword>
<gene>
    <name evidence="8" type="ORF">SAMN05661091_4717</name>
</gene>
<dbReference type="EMBL" id="LT840184">
    <property type="protein sequence ID" value="SMF89624.1"/>
    <property type="molecule type" value="Genomic_DNA"/>
</dbReference>
<dbReference type="SUPFAM" id="SSF88659">
    <property type="entry name" value="Sigma3 and sigma4 domains of RNA polymerase sigma factors"/>
    <property type="match status" value="1"/>
</dbReference>
<dbReference type="InterPro" id="IPR014284">
    <property type="entry name" value="RNA_pol_sigma-70_dom"/>
</dbReference>
<dbReference type="AlphaFoldDB" id="A0A1X7HMU9"/>
<evidence type="ECO:0000256" key="1">
    <source>
        <dbReference type="ARBA" id="ARBA00010641"/>
    </source>
</evidence>
<dbReference type="Gene3D" id="1.10.10.10">
    <property type="entry name" value="Winged helix-like DNA-binding domain superfamily/Winged helix DNA-binding domain"/>
    <property type="match status" value="1"/>
</dbReference>
<proteinExistence type="inferred from homology"/>
<dbReference type="CDD" id="cd06171">
    <property type="entry name" value="Sigma70_r4"/>
    <property type="match status" value="1"/>
</dbReference>
<dbReference type="PANTHER" id="PTHR43133">
    <property type="entry name" value="RNA POLYMERASE ECF-TYPE SIGMA FACTO"/>
    <property type="match status" value="1"/>
</dbReference>
<name>A0A1X7HMU9_9BACL</name>
<keyword evidence="3" id="KW-0731">Sigma factor</keyword>
<evidence type="ECO:0000259" key="7">
    <source>
        <dbReference type="Pfam" id="PF08281"/>
    </source>
</evidence>
<dbReference type="STRING" id="1313296.SAMN05661091_4717"/>
<feature type="domain" description="RNA polymerase sigma factor 70 region 4 type 2" evidence="7">
    <location>
        <begin position="122"/>
        <end position="168"/>
    </location>
</feature>
<evidence type="ECO:0000256" key="5">
    <source>
        <dbReference type="ARBA" id="ARBA00023163"/>
    </source>
</evidence>
<comment type="similarity">
    <text evidence="1">Belongs to the sigma-70 factor family. ECF subfamily.</text>
</comment>
<dbReference type="GO" id="GO:0006352">
    <property type="term" value="P:DNA-templated transcription initiation"/>
    <property type="evidence" value="ECO:0007669"/>
    <property type="project" value="InterPro"/>
</dbReference>
<dbReference type="PANTHER" id="PTHR43133:SF8">
    <property type="entry name" value="RNA POLYMERASE SIGMA FACTOR HI_1459-RELATED"/>
    <property type="match status" value="1"/>
</dbReference>
<dbReference type="RefSeq" id="WP_244562810.1">
    <property type="nucleotide sequence ID" value="NZ_LT840184.1"/>
</dbReference>
<reference evidence="8 9" key="1">
    <citation type="submission" date="2017-04" db="EMBL/GenBank/DDBJ databases">
        <authorList>
            <person name="Afonso C.L."/>
            <person name="Miller P.J."/>
            <person name="Scott M.A."/>
            <person name="Spackman E."/>
            <person name="Goraichik I."/>
            <person name="Dimitrov K.M."/>
            <person name="Suarez D.L."/>
            <person name="Swayne D.E."/>
        </authorList>
    </citation>
    <scope>NUCLEOTIDE SEQUENCE [LARGE SCALE GENOMIC DNA]</scope>
    <source>
        <strain evidence="8 9">N3/975</strain>
    </source>
</reference>
<dbReference type="GO" id="GO:0003677">
    <property type="term" value="F:DNA binding"/>
    <property type="evidence" value="ECO:0007669"/>
    <property type="project" value="UniProtKB-KW"/>
</dbReference>
<evidence type="ECO:0000256" key="2">
    <source>
        <dbReference type="ARBA" id="ARBA00023015"/>
    </source>
</evidence>
<protein>
    <submittedName>
        <fullName evidence="8">RNA polymerase sigma-70 factor, ECF subfamily</fullName>
    </submittedName>
</protein>
<dbReference type="InterPro" id="IPR013325">
    <property type="entry name" value="RNA_pol_sigma_r2"/>
</dbReference>
<sequence>MEYLNNLVAADNPSSVLMEMMEAYGQDVWNYAYFLTRRRDAADDISQDVFLKALQHLRQFEGRSSVKTWLFAITRNLSMNYLKSSFIKKVTLVEWVTPKRNERSAEMEAIGNMEVSRIWQHVLSLPVKFREVLILEFHYQLPRREIAALLDISEGTVKSRLHRARARMEALLKGEEAE</sequence>
<evidence type="ECO:0000259" key="6">
    <source>
        <dbReference type="Pfam" id="PF04542"/>
    </source>
</evidence>
<dbReference type="NCBIfam" id="TIGR02937">
    <property type="entry name" value="sigma70-ECF"/>
    <property type="match status" value="1"/>
</dbReference>
<evidence type="ECO:0000256" key="3">
    <source>
        <dbReference type="ARBA" id="ARBA00023082"/>
    </source>
</evidence>
<keyword evidence="2" id="KW-0805">Transcription regulation</keyword>
<evidence type="ECO:0000256" key="4">
    <source>
        <dbReference type="ARBA" id="ARBA00023125"/>
    </source>
</evidence>
<accession>A0A1X7HMU9</accession>
<dbReference type="InterPro" id="IPR013249">
    <property type="entry name" value="RNA_pol_sigma70_r4_t2"/>
</dbReference>
<dbReference type="InterPro" id="IPR013324">
    <property type="entry name" value="RNA_pol_sigma_r3/r4-like"/>
</dbReference>
<keyword evidence="4" id="KW-0238">DNA-binding</keyword>
<dbReference type="Pfam" id="PF04542">
    <property type="entry name" value="Sigma70_r2"/>
    <property type="match status" value="1"/>
</dbReference>
<dbReference type="Proteomes" id="UP000192940">
    <property type="component" value="Chromosome I"/>
</dbReference>